<reference evidence="1" key="1">
    <citation type="submission" date="2016-01" db="EMBL/GenBank/DDBJ databases">
        <authorList>
            <person name="Peeters C."/>
        </authorList>
    </citation>
    <scope>NUCLEOTIDE SEQUENCE [LARGE SCALE GENOMIC DNA]</scope>
    <source>
        <strain evidence="1">LMG 29325</strain>
    </source>
</reference>
<name>A0A158B0A7_9BURK</name>
<proteinExistence type="predicted"/>
<dbReference type="AlphaFoldDB" id="A0A158B0A7"/>
<dbReference type="Proteomes" id="UP000054596">
    <property type="component" value="Unassembled WGS sequence"/>
</dbReference>
<gene>
    <name evidence="1" type="ORF">AWB82_03306</name>
</gene>
<evidence type="ECO:0000313" key="1">
    <source>
        <dbReference type="EMBL" id="SAK63409.1"/>
    </source>
</evidence>
<dbReference type="EMBL" id="FCOJ02000021">
    <property type="protein sequence ID" value="SAK63409.1"/>
    <property type="molecule type" value="Genomic_DNA"/>
</dbReference>
<organism evidence="1 2">
    <name type="scientific">Caballeronia glebae</name>
    <dbReference type="NCBI Taxonomy" id="1777143"/>
    <lineage>
        <taxon>Bacteria</taxon>
        <taxon>Pseudomonadati</taxon>
        <taxon>Pseudomonadota</taxon>
        <taxon>Betaproteobacteria</taxon>
        <taxon>Burkholderiales</taxon>
        <taxon>Burkholderiaceae</taxon>
        <taxon>Caballeronia</taxon>
    </lineage>
</organism>
<comment type="caution">
    <text evidence="1">The sequence shown here is derived from an EMBL/GenBank/DDBJ whole genome shotgun (WGS) entry which is preliminary data.</text>
</comment>
<evidence type="ECO:0000313" key="2">
    <source>
        <dbReference type="Proteomes" id="UP000054596"/>
    </source>
</evidence>
<sequence length="1111" mass="123633">MDPRNLVRGALANYRTSSRPGASSDPWQRDLYVHQQLNKALVLARRSYNPRQFFEFKRWLDRFLTIQAPHFRKLGTGLTSLGVLPKEIEAQGLETELRLAVEQLVTNKSRLEDFVSDAAKIYAAIRAQDFAGASDALTTVVEREGYSYWSIETELALTQFQAGVEPLKARIAELAVEAPAWNRFFFYMFGLRNEPAQASSRFKAIVRKRLDDSSMSESLKPYARFRLFGLLEFEETRLAQILSGEGMSTLIDLFFTVIRVTRFIIDHRNAFADVTSEAARLAYIEVSPFFDLIAANKHDVNLSEGYSFEASANSLLEIAKFSIEKALEGTTETRRSQLDELMIEGIASLLSTRSDGLKAEELIKAKLNLSWLPNFVVLGEVADVPPLPRLVAADDVDVDLPIFSINSALGKAVRGDHGGMLTQVFSALSALRRGDSTAVKDALAGQVPSHRFCPSVRDLFSVRLAQQQLEDGELDEFLGTCARAGIENDRLISLLPLGDLFQGAKWIRLKPLSNSLTLSICLNLYLRSVDDRKVRTYKRYAVEELAKTLDLLKITSIPTALVALGEQVRDVEYFGYNVCDIATLELLPGMGDSRRVLRARSKLLRELAKLHSSMELTYRLEADEIDEGLQVDDGLSVLEDSKVHVDEQVILNHVNLELEADFQRYKKLVESGVGVSESIEDLIESFKAPTAKTFRIPKNDADDLLAELVGSILQRFLFDPASGLDIIIGRRIRHGTIAGELRGALEGVELIGQRSKPGAAYDPSSFVAGSLHKLDVKRKKIAVAAFSRFSESIDQLVSLLRDEYFHVRSKTKSKGIFNVNVIPVMLALARSLAQTCNSIHEFSKECVQIFWYLLSVRLDAVRPPIETETKKTLQSIFAKLAEEIRALGLDDALSVRVQKASEELQHRASTIATWIRVPKSSTKSAFYPMTRVVGVAAAVVCGQRPGFRPNITSDVPSDYALDAHGFSLVADALYIAIDNVGEHSGKKVDNHIKIRIQPKPEDGLLSFEITSEVAPTARTAEKEARLSKIRGEIQKKRYAENARRDRNSGLSKLAAVVMQSEKTSPSLVFGFENDSLFSLRFDLVHINIRDGSHSTADNLATLRSLELTGES</sequence>
<accession>A0A158B0A7</accession>
<keyword evidence="2" id="KW-1185">Reference proteome</keyword>
<protein>
    <submittedName>
        <fullName evidence="1">Uncharacterized protein</fullName>
    </submittedName>
</protein>
<dbReference type="STRING" id="1777143.AWB82_03306"/>